<evidence type="ECO:0000259" key="1">
    <source>
        <dbReference type="PROSITE" id="PS51489"/>
    </source>
</evidence>
<dbReference type="GO" id="GO:0007094">
    <property type="term" value="P:mitotic spindle assembly checkpoint signaling"/>
    <property type="evidence" value="ECO:0007669"/>
    <property type="project" value="InterPro"/>
</dbReference>
<dbReference type="SMART" id="SM00777">
    <property type="entry name" value="Mad3_BUB1_I"/>
    <property type="match status" value="1"/>
</dbReference>
<dbReference type="Gene3D" id="1.25.40.430">
    <property type="match status" value="1"/>
</dbReference>
<dbReference type="PANTHER" id="PTHR14030">
    <property type="entry name" value="MITOTIC CHECKPOINT SERINE/THREONINE-PROTEIN KINASE BUB1"/>
    <property type="match status" value="1"/>
</dbReference>
<dbReference type="InterPro" id="IPR013212">
    <property type="entry name" value="Mad3/Bub1_I"/>
</dbReference>
<evidence type="ECO:0000313" key="3">
    <source>
        <dbReference type="Proteomes" id="UP000479710"/>
    </source>
</evidence>
<proteinExistence type="predicted"/>
<dbReference type="GO" id="GO:0004672">
    <property type="term" value="F:protein kinase activity"/>
    <property type="evidence" value="ECO:0007669"/>
    <property type="project" value="TreeGrafter"/>
</dbReference>
<organism evidence="2 3">
    <name type="scientific">Oryza meyeriana var. granulata</name>
    <dbReference type="NCBI Taxonomy" id="110450"/>
    <lineage>
        <taxon>Eukaryota</taxon>
        <taxon>Viridiplantae</taxon>
        <taxon>Streptophyta</taxon>
        <taxon>Embryophyta</taxon>
        <taxon>Tracheophyta</taxon>
        <taxon>Spermatophyta</taxon>
        <taxon>Magnoliopsida</taxon>
        <taxon>Liliopsida</taxon>
        <taxon>Poales</taxon>
        <taxon>Poaceae</taxon>
        <taxon>BOP clade</taxon>
        <taxon>Oryzoideae</taxon>
        <taxon>Oryzeae</taxon>
        <taxon>Oryzinae</taxon>
        <taxon>Oryza</taxon>
        <taxon>Oryza meyeriana</taxon>
    </lineage>
</organism>
<dbReference type="Proteomes" id="UP000479710">
    <property type="component" value="Unassembled WGS sequence"/>
</dbReference>
<reference evidence="2 3" key="1">
    <citation type="submission" date="2019-11" db="EMBL/GenBank/DDBJ databases">
        <title>Whole genome sequence of Oryza granulata.</title>
        <authorList>
            <person name="Li W."/>
        </authorList>
    </citation>
    <scope>NUCLEOTIDE SEQUENCE [LARGE SCALE GENOMIC DNA]</scope>
    <source>
        <strain evidence="3">cv. Menghai</strain>
        <tissue evidence="2">Leaf</tissue>
    </source>
</reference>
<dbReference type="GO" id="GO:0051754">
    <property type="term" value="P:meiotic sister chromatid cohesion, centromeric"/>
    <property type="evidence" value="ECO:0007669"/>
    <property type="project" value="TreeGrafter"/>
</dbReference>
<comment type="caution">
    <text evidence="2">The sequence shown here is derived from an EMBL/GenBank/DDBJ whole genome shotgun (WGS) entry which is preliminary data.</text>
</comment>
<evidence type="ECO:0000313" key="2">
    <source>
        <dbReference type="EMBL" id="KAF0907312.1"/>
    </source>
</evidence>
<dbReference type="InterPro" id="IPR015661">
    <property type="entry name" value="Bub1/Mad3"/>
</dbReference>
<protein>
    <recommendedName>
        <fullName evidence="1">BUB1 N-terminal domain-containing protein</fullName>
    </recommendedName>
</protein>
<dbReference type="AlphaFoldDB" id="A0A6G1D4S8"/>
<name>A0A6G1D4S8_9ORYZ</name>
<feature type="domain" description="BUB1 N-terminal" evidence="1">
    <location>
        <begin position="25"/>
        <end position="194"/>
    </location>
</feature>
<dbReference type="OrthoDB" id="248495at2759"/>
<dbReference type="PROSITE" id="PS51489">
    <property type="entry name" value="BUB1_N"/>
    <property type="match status" value="1"/>
</dbReference>
<dbReference type="EMBL" id="SPHZ02000007">
    <property type="protein sequence ID" value="KAF0907312.1"/>
    <property type="molecule type" value="Genomic_DNA"/>
</dbReference>
<dbReference type="PANTHER" id="PTHR14030:SF2">
    <property type="entry name" value="OS11G0128700 PROTEIN"/>
    <property type="match status" value="1"/>
</dbReference>
<sequence length="194" mass="22735">MAAAAAKQQCSPSGGDKEKDLLSAVVGDIRSYSGSDPLRPWLRYSLRHSQSLCMRIPSPPRCMLLDRSIRFARGMRKLEAALPPATLRAKLPRFLQKCAQEFQDDARYRDDPRYLRVWIQLMDYVKDAKPLLKKMEKNKIGLKRAAFYMAYALYYEKHKRFEDAEKMYRLGTQKSKQKLYRTEVQSSAKIRKWF</sequence>
<keyword evidence="3" id="KW-1185">Reference proteome</keyword>
<dbReference type="Pfam" id="PF08311">
    <property type="entry name" value="Mad3_BUB1_I"/>
    <property type="match status" value="1"/>
</dbReference>
<accession>A0A6G1D4S8</accession>
<gene>
    <name evidence="2" type="ORF">E2562_015813</name>
</gene>